<comment type="caution">
    <text evidence="2">The sequence shown here is derived from an EMBL/GenBank/DDBJ whole genome shotgun (WGS) entry which is preliminary data.</text>
</comment>
<dbReference type="EMBL" id="VZPB01000047">
    <property type="protein sequence ID" value="KAB0577460.1"/>
    <property type="molecule type" value="Genomic_DNA"/>
</dbReference>
<keyword evidence="3" id="KW-1185">Reference proteome</keyword>
<sequence>MHDAESHPPSDQPDPDAALPTADLLQQPLSRRERAAVIARIGALMEYWGITVADLEGETPDLPPPAALPRPVKYRHPVTGDTWDGDGPHPDWLRSALLKEGYRLDELRPGPASEADH</sequence>
<dbReference type="Gene3D" id="4.10.430.10">
    <property type="entry name" value="Histone-like protein H-NS, C-terminal domain"/>
    <property type="match status" value="1"/>
</dbReference>
<dbReference type="OrthoDB" id="5297879at2"/>
<dbReference type="GO" id="GO:0003677">
    <property type="term" value="F:DNA binding"/>
    <property type="evidence" value="ECO:0007669"/>
    <property type="project" value="InterPro"/>
</dbReference>
<dbReference type="Proteomes" id="UP000430120">
    <property type="component" value="Unassembled WGS sequence"/>
</dbReference>
<dbReference type="SUPFAM" id="SSF81273">
    <property type="entry name" value="H-NS histone-like proteins"/>
    <property type="match status" value="1"/>
</dbReference>
<accession>A0A643F8T8</accession>
<reference evidence="2 3" key="1">
    <citation type="submission" date="2019-09" db="EMBL/GenBank/DDBJ databases">
        <title>Draft genome sequences of 48 bacterial type strains from the CCUG.</title>
        <authorList>
            <person name="Tunovic T."/>
            <person name="Pineiro-Iglesias B."/>
            <person name="Unosson C."/>
            <person name="Inganas E."/>
            <person name="Ohlen M."/>
            <person name="Cardew S."/>
            <person name="Jensie-Markopoulos S."/>
            <person name="Salva-Serra F."/>
            <person name="Jaen-Luchoro D."/>
            <person name="Karlsson R."/>
            <person name="Svensson-Stadler L."/>
            <person name="Chun J."/>
            <person name="Moore E."/>
        </authorList>
    </citation>
    <scope>NUCLEOTIDE SEQUENCE [LARGE SCALE GENOMIC DNA]</scope>
    <source>
        <strain evidence="2 3">CCUG 30977</strain>
    </source>
</reference>
<protein>
    <submittedName>
        <fullName evidence="2">H-NS histone family protein</fullName>
    </submittedName>
</protein>
<gene>
    <name evidence="2" type="ORF">F7Q92_16560</name>
</gene>
<evidence type="ECO:0000313" key="3">
    <source>
        <dbReference type="Proteomes" id="UP000430120"/>
    </source>
</evidence>
<dbReference type="InterPro" id="IPR037150">
    <property type="entry name" value="H-NS_C_dom_sf"/>
</dbReference>
<evidence type="ECO:0000256" key="1">
    <source>
        <dbReference type="SAM" id="MobiDB-lite"/>
    </source>
</evidence>
<name>A0A643F8T8_IDEDE</name>
<feature type="region of interest" description="Disordered" evidence="1">
    <location>
        <begin position="1"/>
        <end position="27"/>
    </location>
</feature>
<proteinExistence type="predicted"/>
<evidence type="ECO:0000313" key="2">
    <source>
        <dbReference type="EMBL" id="KAB0577460.1"/>
    </source>
</evidence>
<dbReference type="AlphaFoldDB" id="A0A643F8T8"/>
<dbReference type="RefSeq" id="WP_151125207.1">
    <property type="nucleotide sequence ID" value="NZ_CP088081.1"/>
</dbReference>
<organism evidence="2 3">
    <name type="scientific">Ideonella dechloratans</name>
    <dbReference type="NCBI Taxonomy" id="36863"/>
    <lineage>
        <taxon>Bacteria</taxon>
        <taxon>Pseudomonadati</taxon>
        <taxon>Pseudomonadota</taxon>
        <taxon>Betaproteobacteria</taxon>
        <taxon>Burkholderiales</taxon>
        <taxon>Sphaerotilaceae</taxon>
        <taxon>Ideonella</taxon>
    </lineage>
</organism>